<name>A0ABX8U359_9ACTN</name>
<dbReference type="CDD" id="cd05466">
    <property type="entry name" value="PBP2_LTTR_substrate"/>
    <property type="match status" value="1"/>
</dbReference>
<dbReference type="InterPro" id="IPR005119">
    <property type="entry name" value="LysR_subst-bd"/>
</dbReference>
<dbReference type="PANTHER" id="PTHR30346">
    <property type="entry name" value="TRANSCRIPTIONAL DUAL REGULATOR HCAR-RELATED"/>
    <property type="match status" value="1"/>
</dbReference>
<accession>A0ABX8U359</accession>
<evidence type="ECO:0000313" key="6">
    <source>
        <dbReference type="EMBL" id="QYC42078.1"/>
    </source>
</evidence>
<dbReference type="PROSITE" id="PS50931">
    <property type="entry name" value="HTH_LYSR"/>
    <property type="match status" value="1"/>
</dbReference>
<evidence type="ECO:0000259" key="5">
    <source>
        <dbReference type="PROSITE" id="PS50931"/>
    </source>
</evidence>
<evidence type="ECO:0000256" key="1">
    <source>
        <dbReference type="ARBA" id="ARBA00009437"/>
    </source>
</evidence>
<dbReference type="Gene3D" id="3.40.190.10">
    <property type="entry name" value="Periplasmic binding protein-like II"/>
    <property type="match status" value="2"/>
</dbReference>
<keyword evidence="3" id="KW-0238">DNA-binding</keyword>
<dbReference type="RefSeq" id="WP_020545837.1">
    <property type="nucleotide sequence ID" value="NZ_CP068985.1"/>
</dbReference>
<organism evidence="6 7">
    <name type="scientific">Nonomuraea coxensis DSM 45129</name>
    <dbReference type="NCBI Taxonomy" id="1122611"/>
    <lineage>
        <taxon>Bacteria</taxon>
        <taxon>Bacillati</taxon>
        <taxon>Actinomycetota</taxon>
        <taxon>Actinomycetes</taxon>
        <taxon>Streptosporangiales</taxon>
        <taxon>Streptosporangiaceae</taxon>
        <taxon>Nonomuraea</taxon>
    </lineage>
</organism>
<dbReference type="InterPro" id="IPR036388">
    <property type="entry name" value="WH-like_DNA-bd_sf"/>
</dbReference>
<dbReference type="SUPFAM" id="SSF53850">
    <property type="entry name" value="Periplasmic binding protein-like II"/>
    <property type="match status" value="1"/>
</dbReference>
<gene>
    <name evidence="6" type="primary">benM4</name>
    <name evidence="6" type="ORF">Nocox_22370</name>
</gene>
<dbReference type="InterPro" id="IPR036390">
    <property type="entry name" value="WH_DNA-bd_sf"/>
</dbReference>
<evidence type="ECO:0000256" key="4">
    <source>
        <dbReference type="ARBA" id="ARBA00023163"/>
    </source>
</evidence>
<evidence type="ECO:0000256" key="2">
    <source>
        <dbReference type="ARBA" id="ARBA00023015"/>
    </source>
</evidence>
<sequence length="298" mass="32059">MVSLRQLQYVITVVEQGSFTRAAEILHVTQPALSHQVQALERAVGAVLLERSPRGVHLTPAGRAMLPHARAALAETADVVSAVRRATGLIAGELRLATVYSVSLGLLPEALRLWSRHHPGVDMRLFEHRHSDELAQAMASGQADLAIGPRRESWPGPVQPLGVEEFVIAVSRDDPLAARQATEVDLAALSGRRWVHYAPGNGLAEVLDRACSNAGFQPEIAVRTEQTASAPVLAAAGLGPALIPANIVPRWYEGYTLRPAPPITRELTAYARTTLDSLSNAFLTILTAVTSDRLLRPS</sequence>
<dbReference type="SUPFAM" id="SSF46785">
    <property type="entry name" value="Winged helix' DNA-binding domain"/>
    <property type="match status" value="1"/>
</dbReference>
<protein>
    <submittedName>
        <fullName evidence="6">HTH-type transcriptional regulator BenM</fullName>
    </submittedName>
</protein>
<keyword evidence="4" id="KW-0804">Transcription</keyword>
<dbReference type="Proteomes" id="UP000824681">
    <property type="component" value="Chromosome"/>
</dbReference>
<dbReference type="Gene3D" id="1.10.10.10">
    <property type="entry name" value="Winged helix-like DNA-binding domain superfamily/Winged helix DNA-binding domain"/>
    <property type="match status" value="1"/>
</dbReference>
<evidence type="ECO:0000256" key="3">
    <source>
        <dbReference type="ARBA" id="ARBA00023125"/>
    </source>
</evidence>
<reference evidence="6 7" key="1">
    <citation type="journal article" date="2021" name="ACS Chem. Biol.">
        <title>Genomic-Led Discovery of a Novel Glycopeptide Antibiotic by Nonomuraea coxensis DSM 45129.</title>
        <authorList>
            <person name="Yushchuk O."/>
            <person name="Vior N.M."/>
            <person name="Andreo-Vidal A."/>
            <person name="Berini F."/>
            <person name="Ruckert C."/>
            <person name="Busche T."/>
            <person name="Binda E."/>
            <person name="Kalinowski J."/>
            <person name="Truman A.W."/>
            <person name="Marinelli F."/>
        </authorList>
    </citation>
    <scope>NUCLEOTIDE SEQUENCE [LARGE SCALE GENOMIC DNA]</scope>
    <source>
        <strain evidence="6 7">DSM 45129</strain>
    </source>
</reference>
<keyword evidence="7" id="KW-1185">Reference proteome</keyword>
<evidence type="ECO:0000313" key="7">
    <source>
        <dbReference type="Proteomes" id="UP000824681"/>
    </source>
</evidence>
<dbReference type="Pfam" id="PF03466">
    <property type="entry name" value="LysR_substrate"/>
    <property type="match status" value="1"/>
</dbReference>
<dbReference type="EMBL" id="CP068985">
    <property type="protein sequence ID" value="QYC42078.1"/>
    <property type="molecule type" value="Genomic_DNA"/>
</dbReference>
<proteinExistence type="inferred from homology"/>
<dbReference type="Pfam" id="PF00126">
    <property type="entry name" value="HTH_1"/>
    <property type="match status" value="1"/>
</dbReference>
<dbReference type="PANTHER" id="PTHR30346:SF29">
    <property type="entry name" value="LYSR SUBSTRATE-BINDING"/>
    <property type="match status" value="1"/>
</dbReference>
<dbReference type="InterPro" id="IPR000847">
    <property type="entry name" value="LysR_HTH_N"/>
</dbReference>
<feature type="domain" description="HTH lysR-type" evidence="5">
    <location>
        <begin position="2"/>
        <end position="59"/>
    </location>
</feature>
<keyword evidence="2" id="KW-0805">Transcription regulation</keyword>
<dbReference type="PRINTS" id="PR00039">
    <property type="entry name" value="HTHLYSR"/>
</dbReference>
<comment type="similarity">
    <text evidence="1">Belongs to the LysR transcriptional regulatory family.</text>
</comment>